<gene>
    <name evidence="1" type="ORF">FHS99_003214</name>
</gene>
<reference evidence="1 2" key="1">
    <citation type="submission" date="2020-08" db="EMBL/GenBank/DDBJ databases">
        <title>Genomic Encyclopedia of Type Strains, Phase IV (KMG-IV): sequencing the most valuable type-strain genomes for metagenomic binning, comparative biology and taxonomic classification.</title>
        <authorList>
            <person name="Goeker M."/>
        </authorList>
    </citation>
    <scope>NUCLEOTIDE SEQUENCE [LARGE SCALE GENOMIC DNA]</scope>
    <source>
        <strain evidence="1 2">DSM 103336</strain>
    </source>
</reference>
<evidence type="ECO:0000313" key="2">
    <source>
        <dbReference type="Proteomes" id="UP000546701"/>
    </source>
</evidence>
<evidence type="ECO:0008006" key="3">
    <source>
        <dbReference type="Google" id="ProtNLM"/>
    </source>
</evidence>
<name>A0A7W9BV57_9SPHN</name>
<dbReference type="OrthoDB" id="7507370at2"/>
<accession>A0A7W9BV57</accession>
<sequence>MAQTIGLNEPRMAAQRSGHATTVLSRLRNTARAGSVALACMGAVIAAPVSAATQGSLGATSTGSIQISVSVPSRVQITGLSDITLANVEPNTAAISSQNNCVWSNTATKGYTITATGSGASGAFTLASGVLPPVAYDVQWNQASGQTTGTTLTPGTVSTGYVSTALIPGCATGSSSSMTVTIATAQLQTMPSLTTYTGTLTLLVNPA</sequence>
<dbReference type="EMBL" id="JACIJR010000008">
    <property type="protein sequence ID" value="MBB5730708.1"/>
    <property type="molecule type" value="Genomic_DNA"/>
</dbReference>
<keyword evidence="2" id="KW-1185">Reference proteome</keyword>
<dbReference type="AlphaFoldDB" id="A0A7W9BV57"/>
<protein>
    <recommendedName>
        <fullName evidence="3">Spore coat protein U domain-containing protein</fullName>
    </recommendedName>
</protein>
<dbReference type="RefSeq" id="WP_157177755.1">
    <property type="nucleotide sequence ID" value="NZ_BMJP01000006.1"/>
</dbReference>
<dbReference type="Proteomes" id="UP000546701">
    <property type="component" value="Unassembled WGS sequence"/>
</dbReference>
<organism evidence="1 2">
    <name type="scientific">Sphingomonas prati</name>
    <dbReference type="NCBI Taxonomy" id="1843237"/>
    <lineage>
        <taxon>Bacteria</taxon>
        <taxon>Pseudomonadati</taxon>
        <taxon>Pseudomonadota</taxon>
        <taxon>Alphaproteobacteria</taxon>
        <taxon>Sphingomonadales</taxon>
        <taxon>Sphingomonadaceae</taxon>
        <taxon>Sphingomonas</taxon>
    </lineage>
</organism>
<proteinExistence type="predicted"/>
<comment type="caution">
    <text evidence="1">The sequence shown here is derived from an EMBL/GenBank/DDBJ whole genome shotgun (WGS) entry which is preliminary data.</text>
</comment>
<evidence type="ECO:0000313" key="1">
    <source>
        <dbReference type="EMBL" id="MBB5730708.1"/>
    </source>
</evidence>